<feature type="transmembrane region" description="Helical" evidence="1">
    <location>
        <begin position="84"/>
        <end position="109"/>
    </location>
</feature>
<feature type="transmembrane region" description="Helical" evidence="1">
    <location>
        <begin position="12"/>
        <end position="40"/>
    </location>
</feature>
<accession>A0A1G9Y827</accession>
<dbReference type="Proteomes" id="UP000187651">
    <property type="component" value="Unassembled WGS sequence"/>
</dbReference>
<reference evidence="3" key="1">
    <citation type="submission" date="2016-10" db="EMBL/GenBank/DDBJ databases">
        <authorList>
            <person name="Varghese N."/>
            <person name="Submissions S."/>
        </authorList>
    </citation>
    <scope>NUCLEOTIDE SEQUENCE [LARGE SCALE GENOMIC DNA]</scope>
    <source>
        <strain evidence="3">M83</strain>
    </source>
</reference>
<name>A0A1G9Y827_9FIRM</name>
<dbReference type="RefSeq" id="WP_074521771.1">
    <property type="nucleotide sequence ID" value="NZ_FNHZ01000005.1"/>
</dbReference>
<evidence type="ECO:0000313" key="3">
    <source>
        <dbReference type="Proteomes" id="UP000187651"/>
    </source>
</evidence>
<evidence type="ECO:0000256" key="1">
    <source>
        <dbReference type="SAM" id="Phobius"/>
    </source>
</evidence>
<feature type="transmembrane region" description="Helical" evidence="1">
    <location>
        <begin position="144"/>
        <end position="163"/>
    </location>
</feature>
<sequence length="212" mass="23667">MNKYSKFKVAYCLNICLVVLGIVGLIVSIHSNGLGLFSYYTQDSNILGLLSSLCFVITGYEGFKSGEVKTNNFVSKFRFMATSCMCLTFLVVVFVLIPLAGFKWTGWYLFGGANLYYHTLCPIISFISFTFFEDVVNLRFVNTAINFIPTVIYAAVTITLNALNVMYGPYPFLKVHEQSVLASVIWFIVIVGGSWGLSILVYILKKKNLKAA</sequence>
<keyword evidence="1" id="KW-0812">Transmembrane</keyword>
<feature type="transmembrane region" description="Helical" evidence="1">
    <location>
        <begin position="183"/>
        <end position="204"/>
    </location>
</feature>
<keyword evidence="3" id="KW-1185">Reference proteome</keyword>
<protein>
    <submittedName>
        <fullName evidence="2">Uncharacterized protein</fullName>
    </submittedName>
</protein>
<dbReference type="EMBL" id="FNHZ01000005">
    <property type="protein sequence ID" value="SDN04695.1"/>
    <property type="molecule type" value="Genomic_DNA"/>
</dbReference>
<evidence type="ECO:0000313" key="2">
    <source>
        <dbReference type="EMBL" id="SDN04695.1"/>
    </source>
</evidence>
<feature type="transmembrane region" description="Helical" evidence="1">
    <location>
        <begin position="115"/>
        <end position="132"/>
    </location>
</feature>
<dbReference type="OrthoDB" id="2002581at2"/>
<dbReference type="AlphaFoldDB" id="A0A1G9Y827"/>
<organism evidence="2 3">
    <name type="scientific">Lachnospira pectinoschiza</name>
    <dbReference type="NCBI Taxonomy" id="28052"/>
    <lineage>
        <taxon>Bacteria</taxon>
        <taxon>Bacillati</taxon>
        <taxon>Bacillota</taxon>
        <taxon>Clostridia</taxon>
        <taxon>Lachnospirales</taxon>
        <taxon>Lachnospiraceae</taxon>
        <taxon>Lachnospira</taxon>
    </lineage>
</organism>
<gene>
    <name evidence="2" type="ORF">SAMN05216544_1708</name>
</gene>
<feature type="transmembrane region" description="Helical" evidence="1">
    <location>
        <begin position="46"/>
        <end position="63"/>
    </location>
</feature>
<keyword evidence="1" id="KW-1133">Transmembrane helix</keyword>
<proteinExistence type="predicted"/>
<keyword evidence="1" id="KW-0472">Membrane</keyword>